<dbReference type="InterPro" id="IPR027291">
    <property type="entry name" value="Glyco_hydro_38_N_sf"/>
</dbReference>
<name>A0ABP3CLS8_9PSEU</name>
<comment type="similarity">
    <text evidence="1">Belongs to the glycosyl hydrolase 38 family.</text>
</comment>
<dbReference type="Proteomes" id="UP001500416">
    <property type="component" value="Unassembled WGS sequence"/>
</dbReference>
<proteinExistence type="inferred from homology"/>
<gene>
    <name evidence="7" type="ORF">GCM10010492_02420</name>
</gene>
<feature type="region of interest" description="Disordered" evidence="5">
    <location>
        <begin position="1074"/>
        <end position="1095"/>
    </location>
</feature>
<dbReference type="PANTHER" id="PTHR46017">
    <property type="entry name" value="ALPHA-MANNOSIDASE 2C1"/>
    <property type="match status" value="1"/>
</dbReference>
<reference evidence="8" key="1">
    <citation type="journal article" date="2019" name="Int. J. Syst. Evol. Microbiol.">
        <title>The Global Catalogue of Microorganisms (GCM) 10K type strain sequencing project: providing services to taxonomists for standard genome sequencing and annotation.</title>
        <authorList>
            <consortium name="The Broad Institute Genomics Platform"/>
            <consortium name="The Broad Institute Genome Sequencing Center for Infectious Disease"/>
            <person name="Wu L."/>
            <person name="Ma J."/>
        </authorList>
    </citation>
    <scope>NUCLEOTIDE SEQUENCE [LARGE SCALE GENOMIC DNA]</scope>
    <source>
        <strain evidence="8">JCM 3380</strain>
    </source>
</reference>
<dbReference type="InterPro" id="IPR011682">
    <property type="entry name" value="Glyco_hydro_38_C"/>
</dbReference>
<dbReference type="SMART" id="SM00872">
    <property type="entry name" value="Alpha-mann_mid"/>
    <property type="match status" value="1"/>
</dbReference>
<evidence type="ECO:0000313" key="7">
    <source>
        <dbReference type="EMBL" id="GAA0208342.1"/>
    </source>
</evidence>
<evidence type="ECO:0000256" key="2">
    <source>
        <dbReference type="ARBA" id="ARBA00022723"/>
    </source>
</evidence>
<evidence type="ECO:0000256" key="5">
    <source>
        <dbReference type="SAM" id="MobiDB-lite"/>
    </source>
</evidence>
<dbReference type="Pfam" id="PF07748">
    <property type="entry name" value="Glyco_hydro_38C"/>
    <property type="match status" value="1"/>
</dbReference>
<dbReference type="EMBL" id="BAAABU010000001">
    <property type="protein sequence ID" value="GAA0208342.1"/>
    <property type="molecule type" value="Genomic_DNA"/>
</dbReference>
<dbReference type="InterPro" id="IPR011013">
    <property type="entry name" value="Gal_mutarotase_sf_dom"/>
</dbReference>
<evidence type="ECO:0000256" key="3">
    <source>
        <dbReference type="ARBA" id="ARBA00022801"/>
    </source>
</evidence>
<dbReference type="InterPro" id="IPR037094">
    <property type="entry name" value="Glyco_hydro_38_cen_sf"/>
</dbReference>
<feature type="domain" description="Glycoside hydrolase family 38 central" evidence="6">
    <location>
        <begin position="413"/>
        <end position="484"/>
    </location>
</feature>
<evidence type="ECO:0000313" key="8">
    <source>
        <dbReference type="Proteomes" id="UP001500416"/>
    </source>
</evidence>
<dbReference type="PANTHER" id="PTHR46017:SF1">
    <property type="entry name" value="ALPHA-MANNOSIDASE 2C1"/>
    <property type="match status" value="1"/>
</dbReference>
<dbReference type="InterPro" id="IPR028995">
    <property type="entry name" value="Glyco_hydro_57/38_cen_sf"/>
</dbReference>
<evidence type="ECO:0000256" key="4">
    <source>
        <dbReference type="ARBA" id="ARBA00023295"/>
    </source>
</evidence>
<dbReference type="Gene3D" id="3.20.110.10">
    <property type="entry name" value="Glycoside hydrolase 38, N terminal domain"/>
    <property type="match status" value="1"/>
</dbReference>
<feature type="compositionally biased region" description="Low complexity" evidence="5">
    <location>
        <begin position="1080"/>
        <end position="1090"/>
    </location>
</feature>
<dbReference type="InterPro" id="IPR015341">
    <property type="entry name" value="Glyco_hydro_38_cen"/>
</dbReference>
<keyword evidence="4" id="KW-0326">Glycosidase</keyword>
<organism evidence="7 8">
    <name type="scientific">Saccharothrix mutabilis subsp. mutabilis</name>
    <dbReference type="NCBI Taxonomy" id="66855"/>
    <lineage>
        <taxon>Bacteria</taxon>
        <taxon>Bacillati</taxon>
        <taxon>Actinomycetota</taxon>
        <taxon>Actinomycetes</taxon>
        <taxon>Pseudonocardiales</taxon>
        <taxon>Pseudonocardiaceae</taxon>
        <taxon>Saccharothrix</taxon>
    </lineage>
</organism>
<dbReference type="SUPFAM" id="SSF88713">
    <property type="entry name" value="Glycoside hydrolase/deacetylase"/>
    <property type="match status" value="1"/>
</dbReference>
<dbReference type="InterPro" id="IPR011330">
    <property type="entry name" value="Glyco_hydro/deAcase_b/a-brl"/>
</dbReference>
<dbReference type="Pfam" id="PF01074">
    <property type="entry name" value="Glyco_hydro_38N"/>
    <property type="match status" value="1"/>
</dbReference>
<dbReference type="Gene3D" id="2.70.98.30">
    <property type="entry name" value="Golgi alpha-mannosidase II, domain 4"/>
    <property type="match status" value="2"/>
</dbReference>
<dbReference type="InterPro" id="IPR000602">
    <property type="entry name" value="Glyco_hydro_38_N"/>
</dbReference>
<keyword evidence="2" id="KW-0479">Metal-binding</keyword>
<comment type="caution">
    <text evidence="7">The sequence shown here is derived from an EMBL/GenBank/DDBJ whole genome shotgun (WGS) entry which is preliminary data.</text>
</comment>
<sequence>MAARILSVVSTDLFIGTEDRPRQVVRVTVDRGAGSAALPVEVSGPGLTGSALTEPGEGEVVAEVPVTTSAPVGTEIPVKASLGESTLDAVVTVEETGWRMFLVSHFHYDPVWWNTQAAYTQTWELQGNDGTTRPVWEHNGFNLVRAHLDMALSDPDYAFVLAEVDYLKPFWDVHPEYRQVLRDLIAEGRVEVMGGTYNEPNTNLTGSETTIRNLVYGVGYQRSIMGADPRTAWQLDVFGHDPQFPGLVAEAGLTSTSWARGPFHQWGPLLTKFDEAGGDAANMQFPAEFEWISPSGRGVLTHYMPNHYSAGWWMDSSATLEEACGKVYDLYRAVKPAAATRNTLLPVGTDYTPPNKWVTLIHREWASRYVWPKFVCGTPRDFFAAVHEELSARGVAPSPQTRDMNPVYTGKDVSYIDTKQAQRAAEVAATDAEKLAVFASALGLGGYPEAALDKVWRQLAYGAHHDAITGSESDQVYIDLVSGWREAHDLAVDVRDRSLAAILGQVDTSGAGRAVTVVNTLAFARTDVVRVTVPGSSGLRLLDASGAPVPFVVEAVGESTVLAFVAADVPGTGWRTWRLVESDDALPLWEAADGVAIANSCFAVEADPARGGGLRSIREVASGRELVREGEVGNELRLYDEYPQHPEFGEGPWHLLPTGTVVSSASSPAQVRVAHSPVGSRLEVSGRVGDVRYEQRITLWHGVDRLDLRTRVPAFTGSDQLLRVKFPVDVPGARPVSEVGGAVIARGFALPDSDTAVAPWTLDNPANTFFGLSTTAALRLVSPEGAVLGRAAIAVAEVVVPTLPDAAPLARELVVALARVGVTATTSTAEGARYGWLRVDSNLPDVRIVLGGSDRNPIAAEVLDAAGDAWRDELKRQLADRGAARVFVPGASAVEEAWRPDADLRSPRSLPVVVVDGVDAEALAAEIALVAGEFAVGDAEVTAVAVGPTRLVDEHTVGLLSYGIPGFAVDPEGALHLSLMRSCTGWPSGIWLDPPVRRAPDGSAFQLQHWTHDFDYALVSGAGDWRATDLVAQGQGFSAPLHGRVVDAHSGVLPARHALLTVSPERRVQVQTVKRAGNPSAVGSAAASGSPEQPTGMTLRLVETTGRPVTATVSSVVPWTAAHTADLLERERREPVLADGRVVVALDGSQIATVVADTAPADTAPADTAPADTARAETGWADTGWAAAGGSSGSAVGGVLGASAEVAQPVYARYWLHNRGPAPMGFFPVSVTAAPTVLTAAGGPLSTSVTVASQVAAEFGGTLRVVAPEGWVVTPAERPITLAAGGHTSFPVEVVPSGGPGLYFVRVQIPVGGDLVEDVVSVLVPGGPLDDVVPPPPGPEIDHGKQIEGTTATSGRATGLRVTDVSDAVVVAPGGRAVVAVSLANDASSAVDGEAMPVSPWGTWGFVGPYAKGFSVPAGAPVGWSSRWTCRRARNRARGG</sequence>
<protein>
    <submittedName>
        <fullName evidence="7">NEW3 domain-containing protein</fullName>
    </submittedName>
</protein>
<dbReference type="SUPFAM" id="SSF88688">
    <property type="entry name" value="Families 57/38 glycoside transferase middle domain"/>
    <property type="match status" value="1"/>
</dbReference>
<dbReference type="Pfam" id="PF09261">
    <property type="entry name" value="Alpha-mann_mid"/>
    <property type="match status" value="1"/>
</dbReference>
<keyword evidence="3" id="KW-0378">Hydrolase</keyword>
<dbReference type="RefSeq" id="WP_343931654.1">
    <property type="nucleotide sequence ID" value="NZ_BAAABU010000001.1"/>
</dbReference>
<evidence type="ECO:0000259" key="6">
    <source>
        <dbReference type="SMART" id="SM00872"/>
    </source>
</evidence>
<accession>A0ABP3CLS8</accession>
<evidence type="ECO:0000256" key="1">
    <source>
        <dbReference type="ARBA" id="ARBA00009792"/>
    </source>
</evidence>
<dbReference type="Gene3D" id="1.20.1270.50">
    <property type="entry name" value="Glycoside hydrolase family 38, central domain"/>
    <property type="match status" value="1"/>
</dbReference>
<keyword evidence="8" id="KW-1185">Reference proteome</keyword>
<dbReference type="CDD" id="cd10786">
    <property type="entry name" value="GH38N_AMII_like"/>
    <property type="match status" value="1"/>
</dbReference>
<dbReference type="SUPFAM" id="SSF74650">
    <property type="entry name" value="Galactose mutarotase-like"/>
    <property type="match status" value="2"/>
</dbReference>